<dbReference type="GO" id="GO:0005886">
    <property type="term" value="C:plasma membrane"/>
    <property type="evidence" value="ECO:0007669"/>
    <property type="project" value="UniProtKB-SubCell"/>
</dbReference>
<accession>A0A5M6IEU2</accession>
<keyword evidence="6 9" id="KW-1133">Transmembrane helix</keyword>
<comment type="similarity">
    <text evidence="2">Belongs to the AzlC family.</text>
</comment>
<dbReference type="EMBL" id="VWPJ01000003">
    <property type="protein sequence ID" value="KAA5606800.1"/>
    <property type="molecule type" value="Genomic_DNA"/>
</dbReference>
<evidence type="ECO:0000313" key="11">
    <source>
        <dbReference type="Proteomes" id="UP000324065"/>
    </source>
</evidence>
<dbReference type="OrthoDB" id="9803444at2"/>
<evidence type="ECO:0000256" key="2">
    <source>
        <dbReference type="ARBA" id="ARBA00010735"/>
    </source>
</evidence>
<dbReference type="PROSITE" id="PS51257">
    <property type="entry name" value="PROKAR_LIPOPROTEIN"/>
    <property type="match status" value="1"/>
</dbReference>
<feature type="transmembrane region" description="Helical" evidence="9">
    <location>
        <begin position="194"/>
        <end position="216"/>
    </location>
</feature>
<protein>
    <submittedName>
        <fullName evidence="10">Branched-chain amino acid ABC transporter permease</fullName>
    </submittedName>
</protein>
<dbReference type="PANTHER" id="PTHR34979:SF1">
    <property type="entry name" value="INNER MEMBRANE PROTEIN YGAZ"/>
    <property type="match status" value="1"/>
</dbReference>
<organism evidence="10 11">
    <name type="scientific">Roseospira marina</name>
    <dbReference type="NCBI Taxonomy" id="140057"/>
    <lineage>
        <taxon>Bacteria</taxon>
        <taxon>Pseudomonadati</taxon>
        <taxon>Pseudomonadota</taxon>
        <taxon>Alphaproteobacteria</taxon>
        <taxon>Rhodospirillales</taxon>
        <taxon>Rhodospirillaceae</taxon>
        <taxon>Roseospira</taxon>
    </lineage>
</organism>
<evidence type="ECO:0000256" key="7">
    <source>
        <dbReference type="ARBA" id="ARBA00023136"/>
    </source>
</evidence>
<keyword evidence="3" id="KW-0813">Transport</keyword>
<gene>
    <name evidence="10" type="ORF">F1188_04620</name>
</gene>
<comment type="caution">
    <text evidence="10">The sequence shown here is derived from an EMBL/GenBank/DDBJ whole genome shotgun (WGS) entry which is preliminary data.</text>
</comment>
<keyword evidence="4" id="KW-1003">Cell membrane</keyword>
<keyword evidence="7 9" id="KW-0472">Membrane</keyword>
<reference evidence="10 11" key="1">
    <citation type="submission" date="2019-09" db="EMBL/GenBank/DDBJ databases">
        <title>Genome sequence of Roseospira marina, one of the more divergent members of the non-sulfur purple photosynthetic bacterial family, the Rhodospirillaceae.</title>
        <authorList>
            <person name="Meyer T."/>
            <person name="Kyndt J."/>
        </authorList>
    </citation>
    <scope>NUCLEOTIDE SEQUENCE [LARGE SCALE GENOMIC DNA]</scope>
    <source>
        <strain evidence="10 11">DSM 15113</strain>
    </source>
</reference>
<dbReference type="Pfam" id="PF03591">
    <property type="entry name" value="AzlC"/>
    <property type="match status" value="1"/>
</dbReference>
<evidence type="ECO:0000256" key="3">
    <source>
        <dbReference type="ARBA" id="ARBA00022448"/>
    </source>
</evidence>
<name>A0A5M6IEU2_9PROT</name>
<dbReference type="PANTHER" id="PTHR34979">
    <property type="entry name" value="INNER MEMBRANE PROTEIN YGAZ"/>
    <property type="match status" value="1"/>
</dbReference>
<dbReference type="GO" id="GO:1903785">
    <property type="term" value="P:L-valine transmembrane transport"/>
    <property type="evidence" value="ECO:0007669"/>
    <property type="project" value="TreeGrafter"/>
</dbReference>
<feature type="compositionally biased region" description="Basic and acidic residues" evidence="8">
    <location>
        <begin position="245"/>
        <end position="254"/>
    </location>
</feature>
<evidence type="ECO:0000256" key="1">
    <source>
        <dbReference type="ARBA" id="ARBA00004651"/>
    </source>
</evidence>
<evidence type="ECO:0000256" key="5">
    <source>
        <dbReference type="ARBA" id="ARBA00022692"/>
    </source>
</evidence>
<comment type="subcellular location">
    <subcellularLocation>
        <location evidence="1">Cell membrane</location>
        <topology evidence="1">Multi-pass membrane protein</topology>
    </subcellularLocation>
</comment>
<dbReference type="Proteomes" id="UP000324065">
    <property type="component" value="Unassembled WGS sequence"/>
</dbReference>
<proteinExistence type="inferred from homology"/>
<dbReference type="InterPro" id="IPR011606">
    <property type="entry name" value="Brnchd-chn_aa_trnsp_permease"/>
</dbReference>
<dbReference type="AlphaFoldDB" id="A0A5M6IEU2"/>
<sequence>MLAGVRAILPLMPGVVPFALVSAYACKEAGLSLAEALGMSVLIFAGAAQMAFVAVFAAGAIAPVILATVVIINMRMVMYSASLAPHLSGAPWWARALMSYMLTDQAYAVSITRFGERPDQPHKGWFFLGAALPLWVSWQLFTVVGMVLGAEIPPEWGLEFTVPLVFLVLLVPAVRDRPSAEAALVGGGMAVMLAGLPFNLGLLIGAGSGIAWGVWAEDRNNRRRRRGPPEAAEGEDGPSSPSMESHLRGQETGA</sequence>
<evidence type="ECO:0000256" key="6">
    <source>
        <dbReference type="ARBA" id="ARBA00022989"/>
    </source>
</evidence>
<feature type="transmembrane region" description="Helical" evidence="9">
    <location>
        <begin position="124"/>
        <end position="149"/>
    </location>
</feature>
<feature type="transmembrane region" description="Helical" evidence="9">
    <location>
        <begin position="39"/>
        <end position="72"/>
    </location>
</feature>
<keyword evidence="5 9" id="KW-0812">Transmembrane</keyword>
<evidence type="ECO:0000256" key="4">
    <source>
        <dbReference type="ARBA" id="ARBA00022475"/>
    </source>
</evidence>
<feature type="region of interest" description="Disordered" evidence="8">
    <location>
        <begin position="221"/>
        <end position="254"/>
    </location>
</feature>
<evidence type="ECO:0000256" key="8">
    <source>
        <dbReference type="SAM" id="MobiDB-lite"/>
    </source>
</evidence>
<evidence type="ECO:0000256" key="9">
    <source>
        <dbReference type="SAM" id="Phobius"/>
    </source>
</evidence>
<evidence type="ECO:0000313" key="10">
    <source>
        <dbReference type="EMBL" id="KAA5606800.1"/>
    </source>
</evidence>
<keyword evidence="11" id="KW-1185">Reference proteome</keyword>